<dbReference type="EMBL" id="WBUI01000003">
    <property type="protein sequence ID" value="KAB2934356.1"/>
    <property type="molecule type" value="Genomic_DNA"/>
</dbReference>
<reference evidence="2 3" key="1">
    <citation type="submission" date="2019-10" db="EMBL/GenBank/DDBJ databases">
        <title>Extracellular Electron Transfer in a Candidatus Methanoperedens spp. Enrichment Culture.</title>
        <authorList>
            <person name="Berger S."/>
            <person name="Rangel Shaw D."/>
            <person name="Berben T."/>
            <person name="In 'T Zandt M."/>
            <person name="Frank J."/>
            <person name="Reimann J."/>
            <person name="Jetten M.S.M."/>
            <person name="Welte C.U."/>
        </authorList>
    </citation>
    <scope>NUCLEOTIDE SEQUENCE [LARGE SCALE GENOMIC DNA]</scope>
    <source>
        <strain evidence="2">SB12</strain>
    </source>
</reference>
<dbReference type="PROSITE" id="PS51257">
    <property type="entry name" value="PROKAR_LIPOPROTEIN"/>
    <property type="match status" value="1"/>
</dbReference>
<comment type="caution">
    <text evidence="2">The sequence shown here is derived from an EMBL/GenBank/DDBJ whole genome shotgun (WGS) entry which is preliminary data.</text>
</comment>
<accession>A0A833LYF9</accession>
<keyword evidence="1" id="KW-0732">Signal</keyword>
<dbReference type="InterPro" id="IPR021383">
    <property type="entry name" value="DUF3015"/>
</dbReference>
<evidence type="ECO:0000256" key="1">
    <source>
        <dbReference type="SAM" id="SignalP"/>
    </source>
</evidence>
<evidence type="ECO:0000313" key="2">
    <source>
        <dbReference type="EMBL" id="KAB2934356.1"/>
    </source>
</evidence>
<dbReference type="Proteomes" id="UP000460298">
    <property type="component" value="Unassembled WGS sequence"/>
</dbReference>
<gene>
    <name evidence="2" type="ORF">F9K24_04840</name>
</gene>
<dbReference type="AlphaFoldDB" id="A0A833LYF9"/>
<organism evidence="2 3">
    <name type="scientific">Leptonema illini</name>
    <dbReference type="NCBI Taxonomy" id="183"/>
    <lineage>
        <taxon>Bacteria</taxon>
        <taxon>Pseudomonadati</taxon>
        <taxon>Spirochaetota</taxon>
        <taxon>Spirochaetia</taxon>
        <taxon>Leptospirales</taxon>
        <taxon>Leptospiraceae</taxon>
        <taxon>Leptonema</taxon>
    </lineage>
</organism>
<feature type="signal peptide" evidence="1">
    <location>
        <begin position="1"/>
        <end position="22"/>
    </location>
</feature>
<proteinExistence type="predicted"/>
<evidence type="ECO:0000313" key="3">
    <source>
        <dbReference type="Proteomes" id="UP000460298"/>
    </source>
</evidence>
<sequence length="159" mass="16694">MKKHLFVASALVAGAAMFVTPAKETTAASYGMAGCGLGSVIGVWKNDITQIFAATTNGTSGNQTFGITTGTSNCTPGGAAYREKQQEIFVTVNFESLEKEMASGKGEKIDAFSNLLGCKSSTELGRISRENYSRFFGPEATPASLLKEVKAKVGESCTL</sequence>
<name>A0A833LYF9_9LEPT</name>
<dbReference type="Pfam" id="PF11220">
    <property type="entry name" value="DUF3015"/>
    <property type="match status" value="1"/>
</dbReference>
<protein>
    <submittedName>
        <fullName evidence="2">DUF3015 domain-containing protein</fullName>
    </submittedName>
</protein>
<feature type="chain" id="PRO_5032690520" evidence="1">
    <location>
        <begin position="23"/>
        <end position="159"/>
    </location>
</feature>